<evidence type="ECO:0000313" key="2">
    <source>
        <dbReference type="Proteomes" id="UP000823485"/>
    </source>
</evidence>
<dbReference type="Pfam" id="PF06279">
    <property type="entry name" value="DUF1033"/>
    <property type="match status" value="1"/>
</dbReference>
<comment type="caution">
    <text evidence="1">The sequence shown here is derived from an EMBL/GenBank/DDBJ whole genome shotgun (WGS) entry which is preliminary data.</text>
</comment>
<reference evidence="1 2" key="1">
    <citation type="submission" date="2021-01" db="EMBL/GenBank/DDBJ databases">
        <title>Genomic Encyclopedia of Type Strains, Phase IV (KMG-IV): sequencing the most valuable type-strain genomes for metagenomic binning, comparative biology and taxonomic classification.</title>
        <authorList>
            <person name="Goeker M."/>
        </authorList>
    </citation>
    <scope>NUCLEOTIDE SEQUENCE [LARGE SCALE GENOMIC DNA]</scope>
    <source>
        <strain evidence="1 2">DSM 105453</strain>
    </source>
</reference>
<name>A0ABS2RDD1_9BACI</name>
<dbReference type="Proteomes" id="UP000823485">
    <property type="component" value="Unassembled WGS sequence"/>
</dbReference>
<evidence type="ECO:0000313" key="1">
    <source>
        <dbReference type="EMBL" id="MBM7717380.1"/>
    </source>
</evidence>
<dbReference type="RefSeq" id="WP_077112076.1">
    <property type="nucleotide sequence ID" value="NZ_JAFBFH010000045.1"/>
</dbReference>
<protein>
    <submittedName>
        <fullName evidence="1">Uncharacterized protein</fullName>
    </submittedName>
</protein>
<proteinExistence type="predicted"/>
<dbReference type="EMBL" id="JAFBFH010000045">
    <property type="protein sequence ID" value="MBM7717380.1"/>
    <property type="molecule type" value="Genomic_DNA"/>
</dbReference>
<sequence length="110" mass="13127">MVQKWEVIIMKGENEPWWFFPDWKNDILATYVCSDKNSAFMKFGALYKLFVSRFDHVKIKNTSMVAFWKDGDYVYCDPCDEDLQIYYGLLILLNGEPYHLSKIEEQFIFG</sequence>
<dbReference type="InterPro" id="IPR010434">
    <property type="entry name" value="DUF1033"/>
</dbReference>
<accession>A0ABS2RDD1</accession>
<organism evidence="1 2">
    <name type="scientific">Siminovitchia thermophila</name>
    <dbReference type="NCBI Taxonomy" id="1245522"/>
    <lineage>
        <taxon>Bacteria</taxon>
        <taxon>Bacillati</taxon>
        <taxon>Bacillota</taxon>
        <taxon>Bacilli</taxon>
        <taxon>Bacillales</taxon>
        <taxon>Bacillaceae</taxon>
        <taxon>Siminovitchia</taxon>
    </lineage>
</organism>
<keyword evidence="2" id="KW-1185">Reference proteome</keyword>
<gene>
    <name evidence="1" type="ORF">JOC94_004408</name>
</gene>